<dbReference type="OrthoDB" id="4940293at2759"/>
<evidence type="ECO:0000313" key="7">
    <source>
        <dbReference type="EMBL" id="KIH94660.1"/>
    </source>
</evidence>
<dbReference type="EMBL" id="AWTV01000004">
    <property type="protein sequence ID" value="KIH94660.1"/>
    <property type="molecule type" value="Genomic_DNA"/>
</dbReference>
<feature type="domain" description="Transcription factor PAP1" evidence="6">
    <location>
        <begin position="299"/>
        <end position="373"/>
    </location>
</feature>
<dbReference type="RefSeq" id="XP_040622670.1">
    <property type="nucleotide sequence ID" value="XM_040764104.1"/>
</dbReference>
<reference evidence="7 8" key="1">
    <citation type="journal article" date="2014" name="BMC Genomics">
        <title>Comparative genomics of the major fungal agents of human and animal Sporotrichosis: Sporothrix schenckii and Sporothrix brasiliensis.</title>
        <authorList>
            <person name="Teixeira M.M."/>
            <person name="de Almeida L.G."/>
            <person name="Kubitschek-Barreira P."/>
            <person name="Alves F.L."/>
            <person name="Kioshima E.S."/>
            <person name="Abadio A.K."/>
            <person name="Fernandes L."/>
            <person name="Derengowski L.S."/>
            <person name="Ferreira K.S."/>
            <person name="Souza R.C."/>
            <person name="Ruiz J.C."/>
            <person name="de Andrade N.C."/>
            <person name="Paes H.C."/>
            <person name="Nicola A.M."/>
            <person name="Albuquerque P."/>
            <person name="Gerber A.L."/>
            <person name="Martins V.P."/>
            <person name="Peconick L.D."/>
            <person name="Neto A.V."/>
            <person name="Chaucanez C.B."/>
            <person name="Silva P.A."/>
            <person name="Cunha O.L."/>
            <person name="de Oliveira F.F."/>
            <person name="dos Santos T.C."/>
            <person name="Barros A.L."/>
            <person name="Soares M.A."/>
            <person name="de Oliveira L.M."/>
            <person name="Marini M.M."/>
            <person name="Villalobos-Duno H."/>
            <person name="Cunha M.M."/>
            <person name="de Hoog S."/>
            <person name="da Silveira J.F."/>
            <person name="Henrissat B."/>
            <person name="Nino-Vega G.A."/>
            <person name="Cisalpino P.S."/>
            <person name="Mora-Montes H.M."/>
            <person name="Almeida S.R."/>
            <person name="Stajich J.E."/>
            <person name="Lopes-Bezerra L.M."/>
            <person name="Vasconcelos A.T."/>
            <person name="Felipe M.S."/>
        </authorList>
    </citation>
    <scope>NUCLEOTIDE SEQUENCE [LARGE SCALE GENOMIC DNA]</scope>
    <source>
        <strain evidence="7 8">5110</strain>
    </source>
</reference>
<evidence type="ECO:0000256" key="3">
    <source>
        <dbReference type="ARBA" id="ARBA00023242"/>
    </source>
</evidence>
<protein>
    <submittedName>
        <fullName evidence="7">Bzip transcription factor</fullName>
    </submittedName>
</protein>
<dbReference type="SUPFAM" id="SSF111430">
    <property type="entry name" value="YAP1 redox domain"/>
    <property type="match status" value="1"/>
</dbReference>
<dbReference type="Pfam" id="PF08601">
    <property type="entry name" value="PAP1"/>
    <property type="match status" value="1"/>
</dbReference>
<dbReference type="Proteomes" id="UP000031575">
    <property type="component" value="Unassembled WGS sequence"/>
</dbReference>
<dbReference type="InterPro" id="IPR013910">
    <property type="entry name" value="TF_PAP1"/>
</dbReference>
<evidence type="ECO:0000256" key="2">
    <source>
        <dbReference type="ARBA" id="ARBA00004496"/>
    </source>
</evidence>
<dbReference type="VEuPathDB" id="FungiDB:SPBR_05841"/>
<proteinExistence type="predicted"/>
<gene>
    <name evidence="7" type="ORF">SPBR_05841</name>
</gene>
<comment type="subcellular location">
    <subcellularLocation>
        <location evidence="2">Cytoplasm</location>
    </subcellularLocation>
    <subcellularLocation>
        <location evidence="1">Nucleus</location>
    </subcellularLocation>
</comment>
<feature type="compositionally biased region" description="Low complexity" evidence="5">
    <location>
        <begin position="89"/>
        <end position="102"/>
    </location>
</feature>
<dbReference type="GO" id="GO:0001228">
    <property type="term" value="F:DNA-binding transcription activator activity, RNA polymerase II-specific"/>
    <property type="evidence" value="ECO:0007669"/>
    <property type="project" value="TreeGrafter"/>
</dbReference>
<dbReference type="PANTHER" id="PTHR40621">
    <property type="entry name" value="TRANSCRIPTION FACTOR KAPC-RELATED"/>
    <property type="match status" value="1"/>
</dbReference>
<keyword evidence="3" id="KW-0539">Nucleus</keyword>
<evidence type="ECO:0000256" key="4">
    <source>
        <dbReference type="SAM" id="Coils"/>
    </source>
</evidence>
<evidence type="ECO:0000256" key="5">
    <source>
        <dbReference type="SAM" id="MobiDB-lite"/>
    </source>
</evidence>
<feature type="coiled-coil region" evidence="4">
    <location>
        <begin position="212"/>
        <end position="260"/>
    </location>
</feature>
<feature type="compositionally biased region" description="Pro residues" evidence="5">
    <location>
        <begin position="79"/>
        <end position="88"/>
    </location>
</feature>
<feature type="region of interest" description="Disordered" evidence="5">
    <location>
        <begin position="76"/>
        <end position="123"/>
    </location>
</feature>
<organism evidence="7 8">
    <name type="scientific">Sporothrix brasiliensis 5110</name>
    <dbReference type="NCBI Taxonomy" id="1398154"/>
    <lineage>
        <taxon>Eukaryota</taxon>
        <taxon>Fungi</taxon>
        <taxon>Dikarya</taxon>
        <taxon>Ascomycota</taxon>
        <taxon>Pezizomycotina</taxon>
        <taxon>Sordariomycetes</taxon>
        <taxon>Sordariomycetidae</taxon>
        <taxon>Ophiostomatales</taxon>
        <taxon>Ophiostomataceae</taxon>
        <taxon>Sporothrix</taxon>
    </lineage>
</organism>
<dbReference type="CDD" id="cd14688">
    <property type="entry name" value="bZIP_YAP"/>
    <property type="match status" value="1"/>
</dbReference>
<keyword evidence="4" id="KW-0175">Coiled coil</keyword>
<dbReference type="SUPFAM" id="SSF57959">
    <property type="entry name" value="Leucine zipper domain"/>
    <property type="match status" value="1"/>
</dbReference>
<dbReference type="Gene3D" id="1.20.5.170">
    <property type="match status" value="1"/>
</dbReference>
<name>A0A0C2J6T6_9PEZI</name>
<sequence>MDYTHQFFAGNQPFQHQFIGIPPVTPSHSNSATSDDYATTSPPLYSSIMKDEGEGFHEFANEHFPAFENYGVQFAPQQPIFPGPPTPPGQSISLSAVHGGQQQPPPPQQHAPVTSVPATGPLAPTSAMVIDQDILSTKPDLGMTDDIQQQQEQSRRGGSNSDDDEMTPAQSRRKAQNRAAYVLYVSPLSRNDVLLKEICMLMFTENRQRAFRERKERHVKDLETKLANLEASQNKAVSENEKLKRDLQKVSTENEILRATSSLQAAAAAAGPSPGSDGVGGPILTTGPMTYNPTDFYTDLLSNHDIKTPSHRIATSDSGERLLGAGATWDLIIGHESFKRGLIDVADISNRLKNQAKCDGQGPVFEERAILNAIEQSVGSGSDSLL</sequence>
<evidence type="ECO:0000259" key="6">
    <source>
        <dbReference type="Pfam" id="PF08601"/>
    </source>
</evidence>
<dbReference type="InterPro" id="IPR050936">
    <property type="entry name" value="AP-1-like"/>
</dbReference>
<feature type="region of interest" description="Disordered" evidence="5">
    <location>
        <begin position="147"/>
        <end position="176"/>
    </location>
</feature>
<dbReference type="AlphaFoldDB" id="A0A0C2J6T6"/>
<dbReference type="Gene3D" id="1.10.238.100">
    <property type="entry name" value="YAP1 redox domain. Chain B"/>
    <property type="match status" value="1"/>
</dbReference>
<keyword evidence="8" id="KW-1185">Reference proteome</keyword>
<dbReference type="PANTHER" id="PTHR40621:SF8">
    <property type="entry name" value="AP-1-LIKE TRANSCRIPTION FACTOR YAP3"/>
    <property type="match status" value="1"/>
</dbReference>
<dbReference type="InterPro" id="IPR046347">
    <property type="entry name" value="bZIP_sf"/>
</dbReference>
<accession>A0A0C2J6T6</accession>
<dbReference type="GO" id="GO:0000976">
    <property type="term" value="F:transcription cis-regulatory region binding"/>
    <property type="evidence" value="ECO:0007669"/>
    <property type="project" value="InterPro"/>
</dbReference>
<dbReference type="GO" id="GO:0005737">
    <property type="term" value="C:cytoplasm"/>
    <property type="evidence" value="ECO:0007669"/>
    <property type="project" value="UniProtKB-SubCell"/>
</dbReference>
<evidence type="ECO:0000313" key="8">
    <source>
        <dbReference type="Proteomes" id="UP000031575"/>
    </source>
</evidence>
<dbReference type="InterPro" id="IPR023167">
    <property type="entry name" value="Yap1_redox_dom_sf"/>
</dbReference>
<dbReference type="HOGENOM" id="CLU_044874_0_1_1"/>
<evidence type="ECO:0000256" key="1">
    <source>
        <dbReference type="ARBA" id="ARBA00004123"/>
    </source>
</evidence>
<comment type="caution">
    <text evidence="7">The sequence shown here is derived from an EMBL/GenBank/DDBJ whole genome shotgun (WGS) entry which is preliminary data.</text>
</comment>
<dbReference type="GeneID" id="63679025"/>
<dbReference type="GO" id="GO:0090575">
    <property type="term" value="C:RNA polymerase II transcription regulator complex"/>
    <property type="evidence" value="ECO:0007669"/>
    <property type="project" value="TreeGrafter"/>
</dbReference>